<evidence type="ECO:0000313" key="3">
    <source>
        <dbReference type="Proteomes" id="UP000471751"/>
    </source>
</evidence>
<evidence type="ECO:0000313" key="2">
    <source>
        <dbReference type="EMBL" id="NES11951.1"/>
    </source>
</evidence>
<name>A0A6I5RX33_9PSED</name>
<dbReference type="Proteomes" id="UP000471751">
    <property type="component" value="Unassembled WGS sequence"/>
</dbReference>
<keyword evidence="3" id="KW-1185">Reference proteome</keyword>
<organism evidence="2 3">
    <name type="scientific">Pseudomonas laurentiana</name>
    <dbReference type="NCBI Taxonomy" id="2364649"/>
    <lineage>
        <taxon>Bacteria</taxon>
        <taxon>Pseudomonadati</taxon>
        <taxon>Pseudomonadota</taxon>
        <taxon>Gammaproteobacteria</taxon>
        <taxon>Pseudomonadales</taxon>
        <taxon>Pseudomonadaceae</taxon>
        <taxon>Pseudomonas</taxon>
    </lineage>
</organism>
<proteinExistence type="predicted"/>
<evidence type="ECO:0000259" key="1">
    <source>
        <dbReference type="Pfam" id="PF13503"/>
    </source>
</evidence>
<dbReference type="InterPro" id="IPR025391">
    <property type="entry name" value="DUF4123"/>
</dbReference>
<protein>
    <submittedName>
        <fullName evidence="2">DUF4123 domain-containing protein</fullName>
    </submittedName>
</protein>
<accession>A0A6I5RX33</accession>
<sequence>MRHPRCLFRHEPADHPQHAYGYTAACCVPLFEGTPYAGLQAAGPYVLRCPAHGELADYARGLLERADAGYVAYLADSASLAQAVEHWRSLLTMRTDTSLRMLRFFDPRWLEPLLTSFDDRERAHFIGPCTDLAWRNELGWRHCTNPHPEWDGELRAPGWLYLSPAHQAGLEQRQLEVLAQRLAQDYQQALPMPEPVEFVLRQLLGARQAGYSHRVDMERWLRIALVKGDHFWRSPPHAEYLARDDLASADKLSVLERL</sequence>
<reference evidence="2 3" key="1">
    <citation type="submission" date="2020-02" db="EMBL/GenBank/DDBJ databases">
        <title>Broccoli isolated Pseudomonas sp.</title>
        <authorList>
            <person name="Fujikawa T."/>
            <person name="Sawada H."/>
        </authorList>
    </citation>
    <scope>NUCLEOTIDE SEQUENCE [LARGE SCALE GENOMIC DNA]</scope>
    <source>
        <strain evidence="2 3">JCM 32154</strain>
    </source>
</reference>
<dbReference type="EMBL" id="JAAHBT010000365">
    <property type="protein sequence ID" value="NES11951.1"/>
    <property type="molecule type" value="Genomic_DNA"/>
</dbReference>
<dbReference type="AlphaFoldDB" id="A0A6I5RX33"/>
<comment type="caution">
    <text evidence="2">The sequence shown here is derived from an EMBL/GenBank/DDBJ whole genome shotgun (WGS) entry which is preliminary data.</text>
</comment>
<feature type="domain" description="DUF4123" evidence="1">
    <location>
        <begin position="23"/>
        <end position="123"/>
    </location>
</feature>
<gene>
    <name evidence="2" type="ORF">G3O07_23050</name>
</gene>
<dbReference type="Pfam" id="PF13503">
    <property type="entry name" value="DUF4123"/>
    <property type="match status" value="1"/>
</dbReference>